<evidence type="ECO:0000256" key="4">
    <source>
        <dbReference type="ARBA" id="ARBA00022989"/>
    </source>
</evidence>
<feature type="transmembrane region" description="Helical" evidence="6">
    <location>
        <begin position="80"/>
        <end position="100"/>
    </location>
</feature>
<dbReference type="InterPro" id="IPR037185">
    <property type="entry name" value="EmrE-like"/>
</dbReference>
<feature type="transmembrane region" description="Helical" evidence="6">
    <location>
        <begin position="47"/>
        <end position="68"/>
    </location>
</feature>
<feature type="transmembrane region" description="Helical" evidence="6">
    <location>
        <begin position="214"/>
        <end position="232"/>
    </location>
</feature>
<reference evidence="8 9" key="1">
    <citation type="submission" date="2018-12" db="EMBL/GenBank/DDBJ databases">
        <title>Genome Sequence of Candidatus Viridilinea halotolerans isolated from saline sulfide-rich spring.</title>
        <authorList>
            <person name="Grouzdev D.S."/>
            <person name="Burganskaya E.I."/>
            <person name="Krutkina M.S."/>
            <person name="Sukhacheva M.V."/>
            <person name="Gorlenko V.M."/>
        </authorList>
    </citation>
    <scope>NUCLEOTIDE SEQUENCE [LARGE SCALE GENOMIC DNA]</scope>
    <source>
        <strain evidence="8">Chok-6</strain>
    </source>
</reference>
<evidence type="ECO:0000256" key="5">
    <source>
        <dbReference type="ARBA" id="ARBA00023136"/>
    </source>
</evidence>
<keyword evidence="3 6" id="KW-0812">Transmembrane</keyword>
<name>A0A426TY52_9CHLR</name>
<dbReference type="GO" id="GO:0016020">
    <property type="term" value="C:membrane"/>
    <property type="evidence" value="ECO:0007669"/>
    <property type="project" value="UniProtKB-SubCell"/>
</dbReference>
<feature type="transmembrane region" description="Helical" evidence="6">
    <location>
        <begin position="157"/>
        <end position="175"/>
    </location>
</feature>
<feature type="transmembrane region" description="Helical" evidence="6">
    <location>
        <begin position="244"/>
        <end position="263"/>
    </location>
</feature>
<keyword evidence="5 6" id="KW-0472">Membrane</keyword>
<feature type="transmembrane region" description="Helical" evidence="6">
    <location>
        <begin position="187"/>
        <end position="208"/>
    </location>
</feature>
<feature type="transmembrane region" description="Helical" evidence="6">
    <location>
        <begin position="106"/>
        <end position="124"/>
    </location>
</feature>
<feature type="domain" description="EamA" evidence="7">
    <location>
        <begin position="159"/>
        <end position="286"/>
    </location>
</feature>
<sequence>MSYKTDRRAAPSPVVRAAGWMVGALVSFLTMALAGRELAAELSTFQILFFRSLIGVVVLGLLLGRTGWGQLRTSHVRLHLVRNVAHFGGQFAWFYGLAMIPLAEVFALEFTTPLWTALLAALILGERLTLTRIAALTLGMVGLLIILRPGFQVIQPATIGVLVGAMAFAVAHIATKRLARHDSPLSILFYMTIIQLPLALLPTLMSWVLPGVALWPWLLLVGLCALSAHYCVTRALTLADATVVVPMDFLRLPLVALVGALFYQEPIDGLVLLGAAVMMLGIWINVRGERVKNRNRNVTGDPKHV</sequence>
<dbReference type="PANTHER" id="PTHR22911:SF6">
    <property type="entry name" value="SOLUTE CARRIER FAMILY 35 MEMBER G1"/>
    <property type="match status" value="1"/>
</dbReference>
<evidence type="ECO:0000256" key="1">
    <source>
        <dbReference type="ARBA" id="ARBA00004141"/>
    </source>
</evidence>
<gene>
    <name evidence="8" type="ORF">EI684_12675</name>
</gene>
<dbReference type="PANTHER" id="PTHR22911">
    <property type="entry name" value="ACYL-MALONYL CONDENSING ENZYME-RELATED"/>
    <property type="match status" value="1"/>
</dbReference>
<proteinExistence type="inferred from homology"/>
<dbReference type="SUPFAM" id="SSF103481">
    <property type="entry name" value="Multidrug resistance efflux transporter EmrE"/>
    <property type="match status" value="2"/>
</dbReference>
<evidence type="ECO:0000256" key="2">
    <source>
        <dbReference type="ARBA" id="ARBA00007362"/>
    </source>
</evidence>
<feature type="transmembrane region" description="Helical" evidence="6">
    <location>
        <begin position="269"/>
        <end position="286"/>
    </location>
</feature>
<accession>A0A426TY52</accession>
<evidence type="ECO:0000313" key="9">
    <source>
        <dbReference type="Proteomes" id="UP000280307"/>
    </source>
</evidence>
<dbReference type="InterPro" id="IPR000620">
    <property type="entry name" value="EamA_dom"/>
</dbReference>
<feature type="domain" description="EamA" evidence="7">
    <location>
        <begin position="18"/>
        <end position="147"/>
    </location>
</feature>
<dbReference type="AlphaFoldDB" id="A0A426TY52"/>
<evidence type="ECO:0000256" key="6">
    <source>
        <dbReference type="SAM" id="Phobius"/>
    </source>
</evidence>
<organism evidence="8 9">
    <name type="scientific">Candidatus Viridilinea halotolerans</name>
    <dbReference type="NCBI Taxonomy" id="2491704"/>
    <lineage>
        <taxon>Bacteria</taxon>
        <taxon>Bacillati</taxon>
        <taxon>Chloroflexota</taxon>
        <taxon>Chloroflexia</taxon>
        <taxon>Chloroflexales</taxon>
        <taxon>Chloroflexineae</taxon>
        <taxon>Oscillochloridaceae</taxon>
        <taxon>Candidatus Viridilinea</taxon>
    </lineage>
</organism>
<comment type="subcellular location">
    <subcellularLocation>
        <location evidence="1">Membrane</location>
        <topology evidence="1">Multi-pass membrane protein</topology>
    </subcellularLocation>
</comment>
<evidence type="ECO:0000313" key="8">
    <source>
        <dbReference type="EMBL" id="RRR70809.1"/>
    </source>
</evidence>
<evidence type="ECO:0000259" key="7">
    <source>
        <dbReference type="Pfam" id="PF00892"/>
    </source>
</evidence>
<dbReference type="Proteomes" id="UP000280307">
    <property type="component" value="Unassembled WGS sequence"/>
</dbReference>
<protein>
    <submittedName>
        <fullName evidence="8">DMT family transporter</fullName>
    </submittedName>
</protein>
<keyword evidence="4 6" id="KW-1133">Transmembrane helix</keyword>
<evidence type="ECO:0000256" key="3">
    <source>
        <dbReference type="ARBA" id="ARBA00022692"/>
    </source>
</evidence>
<dbReference type="Gene3D" id="1.10.3730.20">
    <property type="match status" value="1"/>
</dbReference>
<feature type="transmembrane region" description="Helical" evidence="6">
    <location>
        <begin position="133"/>
        <end position="151"/>
    </location>
</feature>
<dbReference type="EMBL" id="RSAS01000493">
    <property type="protein sequence ID" value="RRR70809.1"/>
    <property type="molecule type" value="Genomic_DNA"/>
</dbReference>
<comment type="caution">
    <text evidence="8">The sequence shown here is derived from an EMBL/GenBank/DDBJ whole genome shotgun (WGS) entry which is preliminary data.</text>
</comment>
<comment type="similarity">
    <text evidence="2">Belongs to the EamA transporter family.</text>
</comment>
<feature type="transmembrane region" description="Helical" evidence="6">
    <location>
        <begin position="14"/>
        <end position="35"/>
    </location>
</feature>
<dbReference type="Pfam" id="PF00892">
    <property type="entry name" value="EamA"/>
    <property type="match status" value="2"/>
</dbReference>